<name>A0AAV4W9A9_CAEEX</name>
<feature type="compositionally biased region" description="Low complexity" evidence="1">
    <location>
        <begin position="549"/>
        <end position="560"/>
    </location>
</feature>
<feature type="compositionally biased region" description="Polar residues" evidence="1">
    <location>
        <begin position="438"/>
        <end position="453"/>
    </location>
</feature>
<feature type="compositionally biased region" description="Polar residues" evidence="1">
    <location>
        <begin position="386"/>
        <end position="397"/>
    </location>
</feature>
<feature type="compositionally biased region" description="Low complexity" evidence="1">
    <location>
        <begin position="410"/>
        <end position="421"/>
    </location>
</feature>
<feature type="compositionally biased region" description="Polar residues" evidence="1">
    <location>
        <begin position="460"/>
        <end position="486"/>
    </location>
</feature>
<accession>A0AAV4W9A9</accession>
<dbReference type="Proteomes" id="UP001054945">
    <property type="component" value="Unassembled WGS sequence"/>
</dbReference>
<feature type="compositionally biased region" description="Basic and acidic residues" evidence="1">
    <location>
        <begin position="17"/>
        <end position="46"/>
    </location>
</feature>
<feature type="compositionally biased region" description="Gly residues" evidence="1">
    <location>
        <begin position="759"/>
        <end position="769"/>
    </location>
</feature>
<feature type="compositionally biased region" description="Basic and acidic residues" evidence="1">
    <location>
        <begin position="62"/>
        <end position="130"/>
    </location>
</feature>
<keyword evidence="3" id="KW-1185">Reference proteome</keyword>
<dbReference type="PANTHER" id="PTHR23295">
    <property type="entry name" value="NUCLEAR RECEPTOR COACTIVATOR 5-RELATED"/>
    <property type="match status" value="1"/>
</dbReference>
<dbReference type="SUPFAM" id="SSF52954">
    <property type="entry name" value="Class II aaRS ABD-related"/>
    <property type="match status" value="1"/>
</dbReference>
<evidence type="ECO:0000313" key="3">
    <source>
        <dbReference type="Proteomes" id="UP001054945"/>
    </source>
</evidence>
<feature type="compositionally biased region" description="Low complexity" evidence="1">
    <location>
        <begin position="778"/>
        <end position="787"/>
    </location>
</feature>
<dbReference type="EMBL" id="BPLR01015844">
    <property type="protein sequence ID" value="GIY79076.1"/>
    <property type="molecule type" value="Genomic_DNA"/>
</dbReference>
<evidence type="ECO:0000313" key="2">
    <source>
        <dbReference type="EMBL" id="GIY79076.1"/>
    </source>
</evidence>
<reference evidence="2 3" key="1">
    <citation type="submission" date="2021-06" db="EMBL/GenBank/DDBJ databases">
        <title>Caerostris extrusa draft genome.</title>
        <authorList>
            <person name="Kono N."/>
            <person name="Arakawa K."/>
        </authorList>
    </citation>
    <scope>NUCLEOTIDE SEQUENCE [LARGE SCALE GENOMIC DNA]</scope>
</reference>
<keyword evidence="2" id="KW-0675">Receptor</keyword>
<proteinExistence type="predicted"/>
<feature type="compositionally biased region" description="Polar residues" evidence="1">
    <location>
        <begin position="807"/>
        <end position="818"/>
    </location>
</feature>
<protein>
    <submittedName>
        <fullName evidence="2">Nuclear receptor coactivator 5</fullName>
    </submittedName>
</protein>
<organism evidence="2 3">
    <name type="scientific">Caerostris extrusa</name>
    <name type="common">Bark spider</name>
    <name type="synonym">Caerostris bankana</name>
    <dbReference type="NCBI Taxonomy" id="172846"/>
    <lineage>
        <taxon>Eukaryota</taxon>
        <taxon>Metazoa</taxon>
        <taxon>Ecdysozoa</taxon>
        <taxon>Arthropoda</taxon>
        <taxon>Chelicerata</taxon>
        <taxon>Arachnida</taxon>
        <taxon>Araneae</taxon>
        <taxon>Araneomorphae</taxon>
        <taxon>Entelegynae</taxon>
        <taxon>Araneoidea</taxon>
        <taxon>Araneidae</taxon>
        <taxon>Caerostris</taxon>
    </lineage>
</organism>
<gene>
    <name evidence="2" type="primary">Ncoa5</name>
    <name evidence="2" type="ORF">CEXT_388521</name>
</gene>
<dbReference type="InterPro" id="IPR052600">
    <property type="entry name" value="Nuc_rcpt_coact/corep"/>
</dbReference>
<dbReference type="Gene3D" id="3.40.50.800">
    <property type="entry name" value="Anticodon-binding domain"/>
    <property type="match status" value="1"/>
</dbReference>
<sequence length="862" mass="92270">MSFRSRDTDSGNLTKMDLGESRRFGDGGMDDKSIEDPDERRFDTGRGRRPPFGRGRRPSPPGRDRPRDYNFGRDEPSLRDRSPLRRPDDRFSDRYKKDDGPYPKRDEGRKDMDRPFYGDDLHRDRYMDGGRSRFEGAGNYNSRFEGPVDQYKPRSMNYPSAPSPAKGYYNEGFPRPNECEIIVVNKLQRVYAENVEARIKEMGILVDVLFLKNEAVFTQTIDDIARRGSLYAMVISPQNEVHLSVTVNILHGTPQEHRNMPLDDALKLLSRNFHEYIRRQKEKMERERAERGPYTGAVAADRDMQVLLRMLADGRWISVVEIDSVIRYLSERRDKMKNNPAEDRGLGLAPLPPSDIKLDIPYKPKDDIDVAKKEQDLQNRIMNIMSQNAPPMGNSQAPDLRPNVPDMDIPSRSGPPAAGPGLRPPPGMVPSIPGIKSTPISQPSEETIPQQESKPVRGESVNQPIYTNTTAGGKAPSDTSSTTTYINFDNPSVQKALDNLMQSGPSLLKNISLSGPNLSTPPPPLPESAKSIGGGPGMGPPNDLMGMQRSGMGPSRGPGRLPNMPGTGHPRSTLDTGSHRGPGNMDMGGPRGPGSMDMGGPRGPGNMDIGGPRGPGNMDMGGPRGPGNMDMGGPRGPGNMDMGGPRGPGSLDMSGSGGPGSLDMGGPRGPGSLDMGGPRGPGHLDIGGPRGPGNLDMGGPRGPGNLDIGGPRSSSFDIGPPRGSGNLDMGPPRGGANIGNIGTSGSLRGPGSSSLMGMGPGPQRGGFGDMGDINSNRGYGNSSMSDSGMDRGSEMGRMGAPPHGISPGSNFPAQNQFGKYQGPGQHGSFPGSYSTPSMGNMQRQSYGGNQGMGGIGAPPRRY</sequence>
<feature type="region of interest" description="Disordered" evidence="1">
    <location>
        <begin position="386"/>
        <end position="486"/>
    </location>
</feature>
<feature type="region of interest" description="Disordered" evidence="1">
    <location>
        <begin position="511"/>
        <end position="738"/>
    </location>
</feature>
<feature type="compositionally biased region" description="Polar residues" evidence="1">
    <location>
        <begin position="831"/>
        <end position="847"/>
    </location>
</feature>
<dbReference type="PANTHER" id="PTHR23295:SF6">
    <property type="entry name" value="NEOSIN, ISOFORM A"/>
    <property type="match status" value="1"/>
</dbReference>
<feature type="region of interest" description="Disordered" evidence="1">
    <location>
        <begin position="1"/>
        <end position="130"/>
    </location>
</feature>
<comment type="caution">
    <text evidence="2">The sequence shown here is derived from an EMBL/GenBank/DDBJ whole genome shotgun (WGS) entry which is preliminary data.</text>
</comment>
<dbReference type="InterPro" id="IPR036621">
    <property type="entry name" value="Anticodon-bd_dom_sf"/>
</dbReference>
<feature type="compositionally biased region" description="Basic residues" evidence="1">
    <location>
        <begin position="47"/>
        <end position="57"/>
    </location>
</feature>
<evidence type="ECO:0000256" key="1">
    <source>
        <dbReference type="SAM" id="MobiDB-lite"/>
    </source>
</evidence>
<dbReference type="AlphaFoldDB" id="A0AAV4W9A9"/>
<feature type="region of interest" description="Disordered" evidence="1">
    <location>
        <begin position="759"/>
        <end position="862"/>
    </location>
</feature>